<dbReference type="PROSITE" id="PS51387">
    <property type="entry name" value="FAD_PCMH"/>
    <property type="match status" value="1"/>
</dbReference>
<comment type="cofactor">
    <cofactor evidence="1">
        <name>FAD</name>
        <dbReference type="ChEBI" id="CHEBI:57692"/>
    </cofactor>
</comment>
<comment type="caution">
    <text evidence="6">The sequence shown here is derived from an EMBL/GenBank/DDBJ whole genome shotgun (WGS) entry which is preliminary data.</text>
</comment>
<dbReference type="InterPro" id="IPR016171">
    <property type="entry name" value="Vanillyl_alc_oxidase_C-sub2"/>
</dbReference>
<keyword evidence="7" id="KW-1185">Reference proteome</keyword>
<dbReference type="InterPro" id="IPR016164">
    <property type="entry name" value="FAD-linked_Oxase-like_C"/>
</dbReference>
<evidence type="ECO:0000313" key="7">
    <source>
        <dbReference type="Proteomes" id="UP000323221"/>
    </source>
</evidence>
<dbReference type="PANTHER" id="PTHR42934">
    <property type="entry name" value="GLYCOLATE OXIDASE SUBUNIT GLCD"/>
    <property type="match status" value="1"/>
</dbReference>
<sequence>MSLEALRAALPDHVLVTDPAALDVARADKSGHRSAAAPLAIVEAESVEHVQAAMRWASEHLVAVVPRAAGTGLAGGAIAGSGELVVSVDRMRSLLHVSLVDQSCVVEPGIRNAELNDLLAAHGLWWPPDPASRAISTVGGNIATNAGGLLCAKYGVTREWVLALDVVLADGSLITTGHRTVKGVTGLDLTALLIGSEGTLGIIVGATLKLRPLVEGGIWTVGAFFEDEAIAAAACTAVTAARIRPAIMELVGRDAVTMLAAYSGQPMHGAFVLVQTDDLGAEASSETVAQILAAHGGRVERTDDPGRADVLVQVRRQVHWALESFGTVLVEDVSVPRSRLADMFRACDEAAARHGVRLATTAHAGDGNLHPTFVFDGPEPSPAIWACADEVFEAAIAMGGTLTGEHGVGILKRRWLVDELGERQLALQRAVKAAFDPAGILNPGKAV</sequence>
<accession>A0A5M8QK87</accession>
<dbReference type="PANTHER" id="PTHR42934:SF2">
    <property type="entry name" value="GLYCOLATE OXIDASE SUBUNIT GLCD"/>
    <property type="match status" value="1"/>
</dbReference>
<dbReference type="Pfam" id="PF02913">
    <property type="entry name" value="FAD-oxidase_C"/>
    <property type="match status" value="1"/>
</dbReference>
<dbReference type="SUPFAM" id="SSF56176">
    <property type="entry name" value="FAD-binding/transporter-associated domain-like"/>
    <property type="match status" value="1"/>
</dbReference>
<dbReference type="Gene3D" id="3.30.70.2740">
    <property type="match status" value="1"/>
</dbReference>
<keyword evidence="3" id="KW-0274">FAD</keyword>
<dbReference type="InterPro" id="IPR016169">
    <property type="entry name" value="FAD-bd_PCMH_sub2"/>
</dbReference>
<evidence type="ECO:0000256" key="2">
    <source>
        <dbReference type="ARBA" id="ARBA00022630"/>
    </source>
</evidence>
<dbReference type="InterPro" id="IPR006094">
    <property type="entry name" value="Oxid_FAD_bind_N"/>
</dbReference>
<dbReference type="Gene3D" id="1.10.45.10">
    <property type="entry name" value="Vanillyl-alcohol Oxidase, Chain A, domain 4"/>
    <property type="match status" value="1"/>
</dbReference>
<keyword evidence="4" id="KW-0560">Oxidoreductase</keyword>
<dbReference type="Proteomes" id="UP000323221">
    <property type="component" value="Unassembled WGS sequence"/>
</dbReference>
<dbReference type="GO" id="GO:0071949">
    <property type="term" value="F:FAD binding"/>
    <property type="evidence" value="ECO:0007669"/>
    <property type="project" value="InterPro"/>
</dbReference>
<name>A0A5M8QK87_9MICO</name>
<evidence type="ECO:0000259" key="5">
    <source>
        <dbReference type="PROSITE" id="PS51387"/>
    </source>
</evidence>
<proteinExistence type="predicted"/>
<dbReference type="InterPro" id="IPR016166">
    <property type="entry name" value="FAD-bd_PCMH"/>
</dbReference>
<dbReference type="OrthoDB" id="9811557at2"/>
<protein>
    <submittedName>
        <fullName evidence="6">FAD-binding protein</fullName>
    </submittedName>
</protein>
<dbReference type="RefSeq" id="WP_146355237.1">
    <property type="nucleotide sequence ID" value="NZ_VOIR01000011.1"/>
</dbReference>
<dbReference type="FunFam" id="1.10.45.10:FF:000001">
    <property type="entry name" value="D-lactate dehydrogenase mitochondrial"/>
    <property type="match status" value="1"/>
</dbReference>
<evidence type="ECO:0000256" key="4">
    <source>
        <dbReference type="ARBA" id="ARBA00023002"/>
    </source>
</evidence>
<organism evidence="6 7">
    <name type="scientific">Agrococcus sediminis</name>
    <dbReference type="NCBI Taxonomy" id="2599924"/>
    <lineage>
        <taxon>Bacteria</taxon>
        <taxon>Bacillati</taxon>
        <taxon>Actinomycetota</taxon>
        <taxon>Actinomycetes</taxon>
        <taxon>Micrococcales</taxon>
        <taxon>Microbacteriaceae</taxon>
        <taxon>Agrococcus</taxon>
    </lineage>
</organism>
<dbReference type="GO" id="GO:0016491">
    <property type="term" value="F:oxidoreductase activity"/>
    <property type="evidence" value="ECO:0007669"/>
    <property type="project" value="UniProtKB-KW"/>
</dbReference>
<dbReference type="InterPro" id="IPR036318">
    <property type="entry name" value="FAD-bd_PCMH-like_sf"/>
</dbReference>
<dbReference type="Pfam" id="PF01565">
    <property type="entry name" value="FAD_binding_4"/>
    <property type="match status" value="1"/>
</dbReference>
<feature type="domain" description="FAD-binding PCMH-type" evidence="5">
    <location>
        <begin position="34"/>
        <end position="213"/>
    </location>
</feature>
<keyword evidence="2" id="KW-0285">Flavoprotein</keyword>
<evidence type="ECO:0000313" key="6">
    <source>
        <dbReference type="EMBL" id="KAA6436459.1"/>
    </source>
</evidence>
<dbReference type="SUPFAM" id="SSF55103">
    <property type="entry name" value="FAD-linked oxidases, C-terminal domain"/>
    <property type="match status" value="1"/>
</dbReference>
<dbReference type="InterPro" id="IPR051914">
    <property type="entry name" value="FAD-linked_OxidoTrans_Type4"/>
</dbReference>
<dbReference type="Gene3D" id="3.30.465.10">
    <property type="match status" value="1"/>
</dbReference>
<reference evidence="6 7" key="1">
    <citation type="submission" date="2019-08" db="EMBL/GenBank/DDBJ databases">
        <title>Agrococcus lahaulensis sp. nov., isolated from a cold desert of the Indian Himalayas.</title>
        <authorList>
            <person name="Qu J.H."/>
        </authorList>
    </citation>
    <scope>NUCLEOTIDE SEQUENCE [LARGE SCALE GENOMIC DNA]</scope>
    <source>
        <strain evidence="6 7">NS18</strain>
    </source>
</reference>
<gene>
    <name evidence="6" type="ORF">FQ330_03400</name>
</gene>
<dbReference type="AlphaFoldDB" id="A0A5M8QK87"/>
<dbReference type="InterPro" id="IPR004113">
    <property type="entry name" value="FAD-bd_oxidored_4_C"/>
</dbReference>
<dbReference type="EMBL" id="VOIR01000011">
    <property type="protein sequence ID" value="KAA6436459.1"/>
    <property type="molecule type" value="Genomic_DNA"/>
</dbReference>
<evidence type="ECO:0000256" key="1">
    <source>
        <dbReference type="ARBA" id="ARBA00001974"/>
    </source>
</evidence>
<evidence type="ECO:0000256" key="3">
    <source>
        <dbReference type="ARBA" id="ARBA00022827"/>
    </source>
</evidence>